<gene>
    <name evidence="13" type="ORF">AARE701A_LOCUS2857</name>
</gene>
<evidence type="ECO:0000313" key="13">
    <source>
        <dbReference type="EMBL" id="CAE5959321.1"/>
    </source>
</evidence>
<dbReference type="Pfam" id="PF06419">
    <property type="entry name" value="COG6_N"/>
    <property type="match status" value="1"/>
</dbReference>
<evidence type="ECO:0000256" key="10">
    <source>
        <dbReference type="SAM" id="MobiDB-lite"/>
    </source>
</evidence>
<dbReference type="PANTHER" id="PTHR21506:SF0">
    <property type="entry name" value="CONSERVED OLIGOMERIC GOLGI COMPLEX SUBUNIT 6"/>
    <property type="match status" value="1"/>
</dbReference>
<feature type="region of interest" description="Disordered" evidence="10">
    <location>
        <begin position="479"/>
        <end position="517"/>
    </location>
</feature>
<accession>A0A8S1ZJ73</accession>
<comment type="similarity">
    <text evidence="2 9">Belongs to the COG6 family.</text>
</comment>
<evidence type="ECO:0000256" key="9">
    <source>
        <dbReference type="RuleBase" id="RU365075"/>
    </source>
</evidence>
<feature type="domain" description="Conserved oligomeric complex COG6 N-terminal" evidence="11">
    <location>
        <begin position="35"/>
        <end position="147"/>
    </location>
</feature>
<comment type="subcellular location">
    <subcellularLocation>
        <location evidence="1 9">Golgi apparatus membrane</location>
        <topology evidence="1 9">Peripheral membrane protein</topology>
    </subcellularLocation>
</comment>
<dbReference type="Proteomes" id="UP000682877">
    <property type="component" value="Chromosome 1"/>
</dbReference>
<proteinExistence type="inferred from homology"/>
<evidence type="ECO:0000256" key="6">
    <source>
        <dbReference type="ARBA" id="ARBA00023034"/>
    </source>
</evidence>
<dbReference type="InterPro" id="IPR048369">
    <property type="entry name" value="COG6_C"/>
</dbReference>
<evidence type="ECO:0000256" key="7">
    <source>
        <dbReference type="ARBA" id="ARBA00023136"/>
    </source>
</evidence>
<dbReference type="InterPro" id="IPR010490">
    <property type="entry name" value="COG6"/>
</dbReference>
<evidence type="ECO:0000313" key="14">
    <source>
        <dbReference type="Proteomes" id="UP000682877"/>
    </source>
</evidence>
<dbReference type="EMBL" id="LR999451">
    <property type="protein sequence ID" value="CAE5959321.1"/>
    <property type="molecule type" value="Genomic_DNA"/>
</dbReference>
<name>A0A8S1ZJ73_ARAAE</name>
<dbReference type="Pfam" id="PF20653">
    <property type="entry name" value="COG6_C"/>
    <property type="match status" value="1"/>
</dbReference>
<dbReference type="PANTHER" id="PTHR21506">
    <property type="entry name" value="COMPONENT OF OLIGOMERIC GOLGI COMPLEX 6"/>
    <property type="match status" value="1"/>
</dbReference>
<comment type="function">
    <text evidence="9">Required for normal Golgi function.</text>
</comment>
<keyword evidence="7 9" id="KW-0472">Membrane</keyword>
<keyword evidence="14" id="KW-1185">Reference proteome</keyword>
<keyword evidence="4 9" id="KW-0813">Transport</keyword>
<feature type="domain" description="Conserved Oligomeric Golgi complex subunit 6 C-terminal" evidence="12">
    <location>
        <begin position="177"/>
        <end position="678"/>
    </location>
</feature>
<protein>
    <recommendedName>
        <fullName evidence="3 9">Conserved oligomeric Golgi complex subunit 6</fullName>
        <shortName evidence="9">COG complex subunit 6</shortName>
    </recommendedName>
    <alternativeName>
        <fullName evidence="8 9">Component of oligomeric Golgi complex 6</fullName>
    </alternativeName>
</protein>
<dbReference type="GO" id="GO:0006891">
    <property type="term" value="P:intra-Golgi vesicle-mediated transport"/>
    <property type="evidence" value="ECO:0007669"/>
    <property type="project" value="UniProtKB-UniRule"/>
</dbReference>
<organism evidence="13 14">
    <name type="scientific">Arabidopsis arenosa</name>
    <name type="common">Sand rock-cress</name>
    <name type="synonym">Cardaminopsis arenosa</name>
    <dbReference type="NCBI Taxonomy" id="38785"/>
    <lineage>
        <taxon>Eukaryota</taxon>
        <taxon>Viridiplantae</taxon>
        <taxon>Streptophyta</taxon>
        <taxon>Embryophyta</taxon>
        <taxon>Tracheophyta</taxon>
        <taxon>Spermatophyta</taxon>
        <taxon>Magnoliopsida</taxon>
        <taxon>eudicotyledons</taxon>
        <taxon>Gunneridae</taxon>
        <taxon>Pentapetalae</taxon>
        <taxon>rosids</taxon>
        <taxon>malvids</taxon>
        <taxon>Brassicales</taxon>
        <taxon>Brassicaceae</taxon>
        <taxon>Camelineae</taxon>
        <taxon>Arabidopsis</taxon>
    </lineage>
</organism>
<reference evidence="13" key="1">
    <citation type="submission" date="2021-01" db="EMBL/GenBank/DDBJ databases">
        <authorList>
            <person name="Bezrukov I."/>
        </authorList>
    </citation>
    <scope>NUCLEOTIDE SEQUENCE</scope>
</reference>
<dbReference type="InterPro" id="IPR048368">
    <property type="entry name" value="COG6_N"/>
</dbReference>
<keyword evidence="5 9" id="KW-0653">Protein transport</keyword>
<evidence type="ECO:0000259" key="11">
    <source>
        <dbReference type="Pfam" id="PF06419"/>
    </source>
</evidence>
<evidence type="ECO:0000256" key="3">
    <source>
        <dbReference type="ARBA" id="ARBA00020973"/>
    </source>
</evidence>
<dbReference type="AlphaFoldDB" id="A0A8S1ZJ73"/>
<dbReference type="SMART" id="SM01087">
    <property type="entry name" value="COG6"/>
    <property type="match status" value="1"/>
</dbReference>
<dbReference type="GO" id="GO:0000139">
    <property type="term" value="C:Golgi membrane"/>
    <property type="evidence" value="ECO:0007669"/>
    <property type="project" value="UniProtKB-SubCell"/>
</dbReference>
<dbReference type="GO" id="GO:0017119">
    <property type="term" value="C:Golgi transport complex"/>
    <property type="evidence" value="ECO:0007669"/>
    <property type="project" value="UniProtKB-UniRule"/>
</dbReference>
<comment type="subunit">
    <text evidence="9">Component of the conserved oligomeric Golgi complex.</text>
</comment>
<evidence type="ECO:0000256" key="4">
    <source>
        <dbReference type="ARBA" id="ARBA00022448"/>
    </source>
</evidence>
<keyword evidence="6 9" id="KW-0333">Golgi apparatus</keyword>
<evidence type="ECO:0000256" key="5">
    <source>
        <dbReference type="ARBA" id="ARBA00022927"/>
    </source>
</evidence>
<evidence type="ECO:0000256" key="2">
    <source>
        <dbReference type="ARBA" id="ARBA00011023"/>
    </source>
</evidence>
<evidence type="ECO:0000259" key="12">
    <source>
        <dbReference type="Pfam" id="PF20653"/>
    </source>
</evidence>
<evidence type="ECO:0000256" key="8">
    <source>
        <dbReference type="ARBA" id="ARBA00031348"/>
    </source>
</evidence>
<sequence>MASTVGLAPGLSRKLKKVLECRTDSPDLVASLNALSSFYDENSAHARRNLRSTIEKRALQINSEFLNAADSTQIALDRVEEEVNALADCCDKIAAALSSSAATTGDIISTTERLKQELEVTTQRQEIVNCFLRDYQLSNEEIKALREDELNENFFQALSHVQEIHSNCKLLLRTHHQRAGLELMDMMAVYQEGAYERLCRWVQAECRKLGDTDNPEVSELLRTAVRCLKERPVLFKYCAEEVGNLRHNALFRRFISALTRGGPGGMPRPIEVHAHDPLRYVGDMLGWLHQALASERELVHALFDIDAADHKSNAKNTSENIARKAAESDFTFVLDRIFEGVCRPFKVRVEQVLQSQPSLIISYKLTNTLEFYSYTISDLLGRDTALCNTIGMVKDAAQKTFFDILKTRGEKLLRYPPPVAVDLSPPPAVREGVSLTLEIIENYNSMMVSASGEKPAFDPVLSALLDPIIKMCEQAAEAHKSKKSGQLPRRSRTSSDSSQLTSVDALLSSSPSPPQNNETPSKIFLINCLCAIQQPLLRHDVASQYVTNIGSMIENHINLLVQNEVDTLLQKCGLSDKMQIFRSSTSEPPLSERQDTSPAMLSECLKAFFGLVLGSEGSLPEFEQIQVPKLRSEACVRVAKTLAEAYEVIYQAVTDQQNGYPDPKSLARHPPDQIRTILGI</sequence>
<evidence type="ECO:0000256" key="1">
    <source>
        <dbReference type="ARBA" id="ARBA00004395"/>
    </source>
</evidence>
<dbReference type="GO" id="GO:0015031">
    <property type="term" value="P:protein transport"/>
    <property type="evidence" value="ECO:0007669"/>
    <property type="project" value="UniProtKB-KW"/>
</dbReference>